<dbReference type="Gene3D" id="3.55.50.30">
    <property type="match status" value="1"/>
</dbReference>
<dbReference type="Pfam" id="PF16344">
    <property type="entry name" value="FecR_C"/>
    <property type="match status" value="1"/>
</dbReference>
<dbReference type="Pfam" id="PF13715">
    <property type="entry name" value="CarbopepD_reg_2"/>
    <property type="match status" value="1"/>
</dbReference>
<name>A0A1S1Z363_FLAPC</name>
<keyword evidence="3" id="KW-0998">Cell outer membrane</keyword>
<keyword evidence="7" id="KW-1185">Reference proteome</keyword>
<evidence type="ECO:0000256" key="1">
    <source>
        <dbReference type="ARBA" id="ARBA00004442"/>
    </source>
</evidence>
<proteinExistence type="predicted"/>
<dbReference type="OrthoDB" id="1111684at2"/>
<dbReference type="InterPro" id="IPR036942">
    <property type="entry name" value="Beta-barrel_TonB_sf"/>
</dbReference>
<dbReference type="Proteomes" id="UP000179797">
    <property type="component" value="Unassembled WGS sequence"/>
</dbReference>
<keyword evidence="2" id="KW-0472">Membrane</keyword>
<dbReference type="AlphaFoldDB" id="A0A1S1Z363"/>
<sequence length="844" mass="97291">MKYLCSYFLFITSLLFNLNLTAQEVTFSAQYNEEAVEHVFKEIENTFKVYISYHEKTLNNQTVTATIENADLYTSLTQILAGSPFTFEEVEDQFIVIKVKVYATINLEGLVLDETDTPMPYAFIKVKNNGLATDQNGQFKLAFFENDSLSFSYLGYDTQTLSIQQVIDKNGKIKLQRNTQELPELVYKKQLTEVAQLNQASGMGKEVKNSGIGNLSNADQENLYYAVKLLPSVSNTGFSSALEVRGGEADQNLTLVDKFPMYQLDHYFGLENVINPDITQSATFYAGGFDSQYGARISSILDVKLKDPPLNYAEGNVGISLLGYKGYLSVPLIKGKLAVLGSYRKYHGAIEKYLYDRAKSTDIESADYNPNQLALYQQQISPEIDYHDANAKMIYKMSEYDQLSFSFLNSRDNYYTSYDLVPKRFQRLKFTNSDERSWENNAFTFEWLKEKGNLKSRVYTSYSENKRYRNKIFHVRDSTKVRPQKKTWETKQTLQDFSVHSDQTLIFDKGVLDFGAIYSSYNVTKSIKPQSYFSNNIDSITQSHQVALYSQYTFQKNRFSLTAGGRLWYYHPTSKPYVAPRILGELALDSEYKYAFTFSMGRYYQFIRELSDELTYDSYWIISDGDKIPVISANHYIGGFKANHNQHSLNVETYLKTSDGEMSDLAFRNPVFFKDYVGTGKSYGIDFIYEFNHQNWYNYISYGFNQNIKTFTAEKNEKKKTQLVQLASVYSKKRWKVGLTWILKDVNYDLSNLTNSSSPNTENPSNYSPYIVPLYHRLDFTSQYNFKIGRRSKGEIVLTVYDVYNQKNTEERQITNLGTNSLEFILTDVSQLGILPNLSFNLIF</sequence>
<protein>
    <recommendedName>
        <fullName evidence="5">Protein FecR C-terminal domain-containing protein</fullName>
    </recommendedName>
</protein>
<dbReference type="SUPFAM" id="SSF56935">
    <property type="entry name" value="Porins"/>
    <property type="match status" value="1"/>
</dbReference>
<organism evidence="6 7">
    <name type="scientific">Flammeovirga pacifica</name>
    <dbReference type="NCBI Taxonomy" id="915059"/>
    <lineage>
        <taxon>Bacteria</taxon>
        <taxon>Pseudomonadati</taxon>
        <taxon>Bacteroidota</taxon>
        <taxon>Cytophagia</taxon>
        <taxon>Cytophagales</taxon>
        <taxon>Flammeovirgaceae</taxon>
        <taxon>Flammeovirga</taxon>
    </lineage>
</organism>
<evidence type="ECO:0000256" key="4">
    <source>
        <dbReference type="SAM" id="SignalP"/>
    </source>
</evidence>
<evidence type="ECO:0000313" key="6">
    <source>
        <dbReference type="EMBL" id="OHX67681.1"/>
    </source>
</evidence>
<dbReference type="RefSeq" id="WP_044228267.1">
    <property type="nucleotide sequence ID" value="NZ_JRYR02000001.1"/>
</dbReference>
<accession>A0A1S1Z363</accession>
<feature type="domain" description="Protein FecR C-terminal" evidence="5">
    <location>
        <begin position="31"/>
        <end position="96"/>
    </location>
</feature>
<evidence type="ECO:0000256" key="2">
    <source>
        <dbReference type="ARBA" id="ARBA00023136"/>
    </source>
</evidence>
<reference evidence="6 7" key="1">
    <citation type="journal article" date="2012" name="Int. J. Syst. Evol. Microbiol.">
        <title>Flammeovirga pacifica sp. nov., isolated from deep-sea sediment.</title>
        <authorList>
            <person name="Xu H."/>
            <person name="Fu Y."/>
            <person name="Yang N."/>
            <person name="Ding Z."/>
            <person name="Lai Q."/>
            <person name="Zeng R."/>
        </authorList>
    </citation>
    <scope>NUCLEOTIDE SEQUENCE [LARGE SCALE GENOMIC DNA]</scope>
    <source>
        <strain evidence="7">DSM 24597 / LMG 26175 / WPAGA1</strain>
    </source>
</reference>
<evidence type="ECO:0000256" key="3">
    <source>
        <dbReference type="ARBA" id="ARBA00023237"/>
    </source>
</evidence>
<gene>
    <name evidence="6" type="ORF">NH26_15645</name>
</gene>
<dbReference type="EMBL" id="JRYR02000001">
    <property type="protein sequence ID" value="OHX67681.1"/>
    <property type="molecule type" value="Genomic_DNA"/>
</dbReference>
<feature type="signal peptide" evidence="4">
    <location>
        <begin position="1"/>
        <end position="22"/>
    </location>
</feature>
<comment type="subcellular location">
    <subcellularLocation>
        <location evidence="1">Cell outer membrane</location>
    </subcellularLocation>
</comment>
<dbReference type="Gene3D" id="2.40.170.20">
    <property type="entry name" value="TonB-dependent receptor, beta-barrel domain"/>
    <property type="match status" value="1"/>
</dbReference>
<dbReference type="SUPFAM" id="SSF49464">
    <property type="entry name" value="Carboxypeptidase regulatory domain-like"/>
    <property type="match status" value="1"/>
</dbReference>
<evidence type="ECO:0000259" key="5">
    <source>
        <dbReference type="Pfam" id="PF16344"/>
    </source>
</evidence>
<comment type="caution">
    <text evidence="6">The sequence shown here is derived from an EMBL/GenBank/DDBJ whole genome shotgun (WGS) entry which is preliminary data.</text>
</comment>
<evidence type="ECO:0000313" key="7">
    <source>
        <dbReference type="Proteomes" id="UP000179797"/>
    </source>
</evidence>
<dbReference type="InterPro" id="IPR032508">
    <property type="entry name" value="FecR_C"/>
</dbReference>
<dbReference type="STRING" id="915059.NH26_15645"/>
<dbReference type="GO" id="GO:0009279">
    <property type="term" value="C:cell outer membrane"/>
    <property type="evidence" value="ECO:0007669"/>
    <property type="project" value="UniProtKB-SubCell"/>
</dbReference>
<dbReference type="InterPro" id="IPR008969">
    <property type="entry name" value="CarboxyPept-like_regulatory"/>
</dbReference>
<feature type="chain" id="PRO_5010189367" description="Protein FecR C-terminal domain-containing protein" evidence="4">
    <location>
        <begin position="23"/>
        <end position="844"/>
    </location>
</feature>
<keyword evidence="4" id="KW-0732">Signal</keyword>